<reference evidence="1" key="1">
    <citation type="journal article" date="2019" name="Sci. Rep.">
        <title>Draft genome of Tanacetum cinerariifolium, the natural source of mosquito coil.</title>
        <authorList>
            <person name="Yamashiro T."/>
            <person name="Shiraishi A."/>
            <person name="Satake H."/>
            <person name="Nakayama K."/>
        </authorList>
    </citation>
    <scope>NUCLEOTIDE SEQUENCE</scope>
</reference>
<sequence>PPAALAPGRAGLRARNPRQRRYPAVLHALNPPANLPRVRLVPRGRAVGPPVGFRHGVLRPAGPRLAGLYPDSAVCAGHRPVL</sequence>
<proteinExistence type="predicted"/>
<name>A0A699VZ83_TANCI</name>
<comment type="caution">
    <text evidence="1">The sequence shown here is derived from an EMBL/GenBank/DDBJ whole genome shotgun (WGS) entry which is preliminary data.</text>
</comment>
<dbReference type="AlphaFoldDB" id="A0A699VZ83"/>
<gene>
    <name evidence="1" type="ORF">Tci_910080</name>
</gene>
<dbReference type="EMBL" id="BKCJ011495911">
    <property type="protein sequence ID" value="GFD38111.1"/>
    <property type="molecule type" value="Genomic_DNA"/>
</dbReference>
<feature type="non-terminal residue" evidence="1">
    <location>
        <position position="1"/>
    </location>
</feature>
<protein>
    <submittedName>
        <fullName evidence="1">Uncharacterized protein</fullName>
    </submittedName>
</protein>
<evidence type="ECO:0000313" key="1">
    <source>
        <dbReference type="EMBL" id="GFD38111.1"/>
    </source>
</evidence>
<organism evidence="1">
    <name type="scientific">Tanacetum cinerariifolium</name>
    <name type="common">Dalmatian daisy</name>
    <name type="synonym">Chrysanthemum cinerariifolium</name>
    <dbReference type="NCBI Taxonomy" id="118510"/>
    <lineage>
        <taxon>Eukaryota</taxon>
        <taxon>Viridiplantae</taxon>
        <taxon>Streptophyta</taxon>
        <taxon>Embryophyta</taxon>
        <taxon>Tracheophyta</taxon>
        <taxon>Spermatophyta</taxon>
        <taxon>Magnoliopsida</taxon>
        <taxon>eudicotyledons</taxon>
        <taxon>Gunneridae</taxon>
        <taxon>Pentapetalae</taxon>
        <taxon>asterids</taxon>
        <taxon>campanulids</taxon>
        <taxon>Asterales</taxon>
        <taxon>Asteraceae</taxon>
        <taxon>Asteroideae</taxon>
        <taxon>Anthemideae</taxon>
        <taxon>Anthemidinae</taxon>
        <taxon>Tanacetum</taxon>
    </lineage>
</organism>
<accession>A0A699VZ83</accession>